<name>A0A5C3EFE4_9BASI</name>
<proteinExistence type="predicted"/>
<evidence type="ECO:0000256" key="1">
    <source>
        <dbReference type="SAM" id="SignalP"/>
    </source>
</evidence>
<accession>A0A5C3EFE4</accession>
<dbReference type="OrthoDB" id="2339190at2759"/>
<dbReference type="Proteomes" id="UP000324022">
    <property type="component" value="Unassembled WGS sequence"/>
</dbReference>
<evidence type="ECO:0000313" key="2">
    <source>
        <dbReference type="EMBL" id="SPO28346.1"/>
    </source>
</evidence>
<sequence>MQLSTILLTTTLFISSVLSAPATLANYGTSSDAEVMLKRQFEATNYESLMLGRDVSLDKRLVYNPHITSPVASTVWTAGQSYTVEWDSSDIPVEAESYKGMIKLGYTPADGAGGLNLHWTLADGFPIKDGKVQVTLPEDLKQRNDYIVVVMGDSGNASEKFTIKSAGSDEKSPLGEQIKKQVEAKINSALENAGI</sequence>
<dbReference type="AlphaFoldDB" id="A0A5C3EFE4"/>
<organism evidence="2 3">
    <name type="scientific">Ustilago trichophora</name>
    <dbReference type="NCBI Taxonomy" id="86804"/>
    <lineage>
        <taxon>Eukaryota</taxon>
        <taxon>Fungi</taxon>
        <taxon>Dikarya</taxon>
        <taxon>Basidiomycota</taxon>
        <taxon>Ustilaginomycotina</taxon>
        <taxon>Ustilaginomycetes</taxon>
        <taxon>Ustilaginales</taxon>
        <taxon>Ustilaginaceae</taxon>
        <taxon>Ustilago</taxon>
    </lineage>
</organism>
<gene>
    <name evidence="2" type="ORF">UTRI_04743</name>
</gene>
<evidence type="ECO:0000313" key="3">
    <source>
        <dbReference type="Proteomes" id="UP000324022"/>
    </source>
</evidence>
<feature type="chain" id="PRO_5022764304" evidence="1">
    <location>
        <begin position="20"/>
        <end position="195"/>
    </location>
</feature>
<keyword evidence="3" id="KW-1185">Reference proteome</keyword>
<dbReference type="EMBL" id="OOIN01000022">
    <property type="protein sequence ID" value="SPO28346.1"/>
    <property type="molecule type" value="Genomic_DNA"/>
</dbReference>
<reference evidence="2 3" key="1">
    <citation type="submission" date="2018-03" db="EMBL/GenBank/DDBJ databases">
        <authorList>
            <person name="Guldener U."/>
        </authorList>
    </citation>
    <scope>NUCLEOTIDE SEQUENCE [LARGE SCALE GENOMIC DNA]</scope>
    <source>
        <strain evidence="2 3">NBRC100155</strain>
    </source>
</reference>
<protein>
    <submittedName>
        <fullName evidence="2">Uncharacterized protein</fullName>
    </submittedName>
</protein>
<feature type="signal peptide" evidence="1">
    <location>
        <begin position="1"/>
        <end position="19"/>
    </location>
</feature>
<keyword evidence="1" id="KW-0732">Signal</keyword>